<evidence type="ECO:0000313" key="14">
    <source>
        <dbReference type="EMBL" id="QCP13987.1"/>
    </source>
</evidence>
<feature type="transmembrane region" description="Helical" evidence="10">
    <location>
        <begin position="151"/>
        <end position="174"/>
    </location>
</feature>
<evidence type="ECO:0000256" key="6">
    <source>
        <dbReference type="ARBA" id="ARBA00023002"/>
    </source>
</evidence>
<dbReference type="EC" id="1.14.19.1" evidence="13"/>
<feature type="transmembrane region" description="Helical" evidence="10">
    <location>
        <begin position="27"/>
        <end position="51"/>
    </location>
</feature>
<dbReference type="GO" id="GO:0004768">
    <property type="term" value="F:stearoyl-CoA 9-desaturase activity"/>
    <property type="evidence" value="ECO:0007669"/>
    <property type="project" value="UniProtKB-EC"/>
</dbReference>
<keyword evidence="8" id="KW-0443">Lipid metabolism</keyword>
<dbReference type="Pfam" id="PF01610">
    <property type="entry name" value="DDE_Tnp_ISL3"/>
    <property type="match status" value="1"/>
</dbReference>
<evidence type="ECO:0000313" key="13">
    <source>
        <dbReference type="EMBL" id="MBB3224153.1"/>
    </source>
</evidence>
<evidence type="ECO:0000256" key="4">
    <source>
        <dbReference type="ARBA" id="ARBA00022832"/>
    </source>
</evidence>
<feature type="domain" description="Transposase IS204/IS1001/IS1096/IS1165 DDE" evidence="12">
    <location>
        <begin position="291"/>
        <end position="406"/>
    </location>
</feature>
<dbReference type="RefSeq" id="WP_137316763.1">
    <property type="nucleotide sequence ID" value="NZ_CP040017.1"/>
</dbReference>
<dbReference type="PANTHER" id="PTHR11351">
    <property type="entry name" value="ACYL-COA DESATURASE"/>
    <property type="match status" value="1"/>
</dbReference>
<dbReference type="InterPro" id="IPR015876">
    <property type="entry name" value="Acyl-CoA_DS"/>
</dbReference>
<dbReference type="Proteomes" id="UP000298763">
    <property type="component" value="Chromosome"/>
</dbReference>
<name>A0A4P8HVD0_9BURK</name>
<evidence type="ECO:0000313" key="16">
    <source>
        <dbReference type="Proteomes" id="UP000584325"/>
    </source>
</evidence>
<keyword evidence="15" id="KW-1185">Reference proteome</keyword>
<dbReference type="Proteomes" id="UP000584325">
    <property type="component" value="Unassembled WGS sequence"/>
</dbReference>
<dbReference type="PANTHER" id="PTHR11351:SF33">
    <property type="entry name" value="DELTA-9 FATTY ACID DESATURASE, DESA"/>
    <property type="match status" value="1"/>
</dbReference>
<proteinExistence type="inferred from homology"/>
<feature type="domain" description="Fatty acid desaturase" evidence="11">
    <location>
        <begin position="29"/>
        <end position="232"/>
    </location>
</feature>
<evidence type="ECO:0000256" key="8">
    <source>
        <dbReference type="ARBA" id="ARBA00023098"/>
    </source>
</evidence>
<gene>
    <name evidence="14" type="ORF">FCL38_28890</name>
    <name evidence="13" type="ORF">FHS02_005012</name>
</gene>
<protein>
    <submittedName>
        <fullName evidence="14">Acyl-CoA desaturase</fullName>
    </submittedName>
    <submittedName>
        <fullName evidence="13">Stearoyl-CoA desaturase (Delta-9 desaturase)</fullName>
        <ecNumber evidence="13">1.14.19.1</ecNumber>
    </submittedName>
</protein>
<evidence type="ECO:0000256" key="1">
    <source>
        <dbReference type="ARBA" id="ARBA00004141"/>
    </source>
</evidence>
<evidence type="ECO:0000313" key="15">
    <source>
        <dbReference type="Proteomes" id="UP000298763"/>
    </source>
</evidence>
<dbReference type="EMBL" id="JACHXS010000011">
    <property type="protein sequence ID" value="MBB3224153.1"/>
    <property type="molecule type" value="Genomic_DNA"/>
</dbReference>
<reference evidence="14 15" key="1">
    <citation type="submission" date="2019-05" db="EMBL/GenBank/DDBJ databases">
        <title>Draft Genome Sequences of Six Type Strains of the Genus Massilia.</title>
        <authorList>
            <person name="Miess H."/>
            <person name="Frediansyhah A."/>
            <person name="Gross H."/>
        </authorList>
    </citation>
    <scope>NUCLEOTIDE SEQUENCE [LARGE SCALE GENOMIC DNA]</scope>
    <source>
        <strain evidence="14 15">DSMZ 26121</strain>
    </source>
</reference>
<accession>A0A4P8HVD0</accession>
<dbReference type="AlphaFoldDB" id="A0A4P8HVD0"/>
<comment type="subcellular location">
    <subcellularLocation>
        <location evidence="1">Membrane</location>
        <topology evidence="1">Multi-pass membrane protein</topology>
    </subcellularLocation>
</comment>
<keyword evidence="9 10" id="KW-0472">Membrane</keyword>
<evidence type="ECO:0000256" key="3">
    <source>
        <dbReference type="ARBA" id="ARBA00022692"/>
    </source>
</evidence>
<dbReference type="InterPro" id="IPR002560">
    <property type="entry name" value="Transposase_DDE"/>
</dbReference>
<keyword evidence="3 10" id="KW-0812">Transmembrane</keyword>
<keyword evidence="6 13" id="KW-0560">Oxidoreductase</keyword>
<dbReference type="InterPro" id="IPR005804">
    <property type="entry name" value="FA_desaturase_dom"/>
</dbReference>
<dbReference type="GO" id="GO:0006631">
    <property type="term" value="P:fatty acid metabolic process"/>
    <property type="evidence" value="ECO:0007669"/>
    <property type="project" value="UniProtKB-KW"/>
</dbReference>
<evidence type="ECO:0000256" key="10">
    <source>
        <dbReference type="SAM" id="Phobius"/>
    </source>
</evidence>
<dbReference type="GO" id="GO:0016020">
    <property type="term" value="C:membrane"/>
    <property type="evidence" value="ECO:0007669"/>
    <property type="project" value="UniProtKB-SubCell"/>
</dbReference>
<evidence type="ECO:0000256" key="9">
    <source>
        <dbReference type="ARBA" id="ARBA00023136"/>
    </source>
</evidence>
<dbReference type="CDD" id="cd03505">
    <property type="entry name" value="Delta9-FADS-like"/>
    <property type="match status" value="1"/>
</dbReference>
<sequence length="407" mass="46184">MDALPAQFLSQLLPQFLDFLSHGLLEWNGWAIVAWTLAVTHVTIAAVTIYLHRCQAHRALTLHPIASHVFRFWLWLTTGMVTREWVAVHRKHHARCEADGDPHSPAVFGIGTVLLRGSELYRTEAANPVTVVQYGTGTPDDWVERHVYSRFVWQGVGVMLVLDVVLFGVIGLTVWAVQMLWIPVTAAGVINGLGHWWGYRNYDGPHAATNIGPLGLLIGGEELHNNHHTYPTSARLSSRWFEFDVGWLYIRLLQACGLARVTRVAPRPRRAAPKPEADLHTLHAVIANRHEVMARYARMLRRAFRQDAKQVHDVMFDKPFLAQVDRLLRRDPGLVTGEQADALALFLRHRGALLTMQQLRADLADLWQRQHAAPEELLAHLRQWCERAELSGIGMLRDFATRLRSYA</sequence>
<evidence type="ECO:0000256" key="7">
    <source>
        <dbReference type="ARBA" id="ARBA00023004"/>
    </source>
</evidence>
<comment type="similarity">
    <text evidence="2">Belongs to the fatty acid desaturase type 2 family.</text>
</comment>
<keyword evidence="4" id="KW-0276">Fatty acid metabolism</keyword>
<dbReference type="OrthoDB" id="9768289at2"/>
<evidence type="ECO:0000256" key="5">
    <source>
        <dbReference type="ARBA" id="ARBA00022989"/>
    </source>
</evidence>
<evidence type="ECO:0000259" key="11">
    <source>
        <dbReference type="Pfam" id="PF00487"/>
    </source>
</evidence>
<keyword evidence="5 10" id="KW-1133">Transmembrane helix</keyword>
<dbReference type="EMBL" id="CP040017">
    <property type="protein sequence ID" value="QCP13987.1"/>
    <property type="molecule type" value="Genomic_DNA"/>
</dbReference>
<dbReference type="Pfam" id="PF00487">
    <property type="entry name" value="FA_desaturase"/>
    <property type="match status" value="1"/>
</dbReference>
<evidence type="ECO:0000256" key="2">
    <source>
        <dbReference type="ARBA" id="ARBA00008749"/>
    </source>
</evidence>
<reference evidence="13 16" key="2">
    <citation type="submission" date="2020-08" db="EMBL/GenBank/DDBJ databases">
        <title>Genomic Encyclopedia of Type Strains, Phase III (KMG-III): the genomes of soil and plant-associated and newly described type strains.</title>
        <authorList>
            <person name="Whitman W."/>
        </authorList>
    </citation>
    <scope>NUCLEOTIDE SEQUENCE [LARGE SCALE GENOMIC DNA]</scope>
    <source>
        <strain evidence="13 16">CECT 7753</strain>
    </source>
</reference>
<evidence type="ECO:0000259" key="12">
    <source>
        <dbReference type="Pfam" id="PF01610"/>
    </source>
</evidence>
<organism evidence="13 16">
    <name type="scientific">Pseudoduganella umbonata</name>
    <dbReference type="NCBI Taxonomy" id="864828"/>
    <lineage>
        <taxon>Bacteria</taxon>
        <taxon>Pseudomonadati</taxon>
        <taxon>Pseudomonadota</taxon>
        <taxon>Betaproteobacteria</taxon>
        <taxon>Burkholderiales</taxon>
        <taxon>Oxalobacteraceae</taxon>
        <taxon>Telluria group</taxon>
        <taxon>Pseudoduganella</taxon>
    </lineage>
</organism>
<keyword evidence="7" id="KW-0408">Iron</keyword>